<dbReference type="SUPFAM" id="SSF57716">
    <property type="entry name" value="Glucocorticoid receptor-like (DNA-binding domain)"/>
    <property type="match status" value="1"/>
</dbReference>
<proteinExistence type="predicted"/>
<name>A0A7J5YGU0_DISMA</name>
<gene>
    <name evidence="7" type="ORF">F7725_015191</name>
</gene>
<evidence type="ECO:0000256" key="2">
    <source>
        <dbReference type="ARBA" id="ARBA00022737"/>
    </source>
</evidence>
<dbReference type="InterPro" id="IPR050945">
    <property type="entry name" value="LMO_RBTN_TF"/>
</dbReference>
<organism evidence="7 8">
    <name type="scientific">Dissostichus mawsoni</name>
    <name type="common">Antarctic cod</name>
    <dbReference type="NCBI Taxonomy" id="36200"/>
    <lineage>
        <taxon>Eukaryota</taxon>
        <taxon>Metazoa</taxon>
        <taxon>Chordata</taxon>
        <taxon>Craniata</taxon>
        <taxon>Vertebrata</taxon>
        <taxon>Euteleostomi</taxon>
        <taxon>Actinopterygii</taxon>
        <taxon>Neopterygii</taxon>
        <taxon>Teleostei</taxon>
        <taxon>Neoteleostei</taxon>
        <taxon>Acanthomorphata</taxon>
        <taxon>Eupercaria</taxon>
        <taxon>Perciformes</taxon>
        <taxon>Notothenioidei</taxon>
        <taxon>Nototheniidae</taxon>
        <taxon>Dissostichus</taxon>
    </lineage>
</organism>
<dbReference type="EMBL" id="JAAKFY010000012">
    <property type="protein sequence ID" value="KAF3848694.1"/>
    <property type="molecule type" value="Genomic_DNA"/>
</dbReference>
<evidence type="ECO:0000256" key="5">
    <source>
        <dbReference type="PROSITE-ProRule" id="PRU00125"/>
    </source>
</evidence>
<sequence>MQLAGGGGVVTPFQSLNTLHKPLFCSLSAELRTLRAEIIRHTVFMVNSRVEAPTVAVMGGGGGAVGRMCAGCGGRIVDRFLLFSMERYWHTRCLKCSCCHAQLGDASPVRPVGTVWCLATVSTTLTGRSSVNTTGRGGVCSADTPPSAEQQHAVGPKGLLRIRRKTNVCAFSPTFLLCLSFTSFLYLSSSLMDCLATVWMKSYSFRFQHPKQTLVSSEDCEERNLDRVQEDEDAEDGWNLCRLLSIVNCGNITDKKWHG</sequence>
<evidence type="ECO:0000259" key="6">
    <source>
        <dbReference type="PROSITE" id="PS50023"/>
    </source>
</evidence>
<keyword evidence="1 5" id="KW-0479">Metal-binding</keyword>
<evidence type="ECO:0000313" key="7">
    <source>
        <dbReference type="EMBL" id="KAF3848694.1"/>
    </source>
</evidence>
<dbReference type="PROSITE" id="PS50023">
    <property type="entry name" value="LIM_DOMAIN_2"/>
    <property type="match status" value="1"/>
</dbReference>
<dbReference type="PANTHER" id="PTHR45787:SF8">
    <property type="entry name" value="LIM DOMAIN ONLY 4-RELATED"/>
    <property type="match status" value="1"/>
</dbReference>
<dbReference type="Gene3D" id="2.10.110.10">
    <property type="entry name" value="Cysteine Rich Protein"/>
    <property type="match status" value="1"/>
</dbReference>
<keyword evidence="3 5" id="KW-0862">Zinc</keyword>
<comment type="caution">
    <text evidence="7">The sequence shown here is derived from an EMBL/GenBank/DDBJ whole genome shotgun (WGS) entry which is preliminary data.</text>
</comment>
<dbReference type="Proteomes" id="UP000518266">
    <property type="component" value="Unassembled WGS sequence"/>
</dbReference>
<evidence type="ECO:0000256" key="4">
    <source>
        <dbReference type="ARBA" id="ARBA00023038"/>
    </source>
</evidence>
<dbReference type="AlphaFoldDB" id="A0A7J5YGU0"/>
<protein>
    <recommendedName>
        <fullName evidence="6">LIM zinc-binding domain-containing protein</fullName>
    </recommendedName>
</protein>
<reference evidence="7 8" key="1">
    <citation type="submission" date="2020-03" db="EMBL/GenBank/DDBJ databases">
        <title>Dissostichus mawsoni Genome sequencing and assembly.</title>
        <authorList>
            <person name="Park H."/>
        </authorList>
    </citation>
    <scope>NUCLEOTIDE SEQUENCE [LARGE SCALE GENOMIC DNA]</scope>
    <source>
        <strain evidence="7">DM0001</strain>
        <tissue evidence="7">Muscle</tissue>
    </source>
</reference>
<dbReference type="PROSITE" id="PS00478">
    <property type="entry name" value="LIM_DOMAIN_1"/>
    <property type="match status" value="1"/>
</dbReference>
<keyword evidence="4 5" id="KW-0440">LIM domain</keyword>
<dbReference type="PANTHER" id="PTHR45787">
    <property type="entry name" value="LD11652P"/>
    <property type="match status" value="1"/>
</dbReference>
<keyword evidence="8" id="KW-1185">Reference proteome</keyword>
<dbReference type="Pfam" id="PF00412">
    <property type="entry name" value="LIM"/>
    <property type="match status" value="1"/>
</dbReference>
<evidence type="ECO:0000313" key="8">
    <source>
        <dbReference type="Proteomes" id="UP000518266"/>
    </source>
</evidence>
<keyword evidence="2" id="KW-0677">Repeat</keyword>
<evidence type="ECO:0000256" key="1">
    <source>
        <dbReference type="ARBA" id="ARBA00022723"/>
    </source>
</evidence>
<dbReference type="InterPro" id="IPR001781">
    <property type="entry name" value="Znf_LIM"/>
</dbReference>
<evidence type="ECO:0000256" key="3">
    <source>
        <dbReference type="ARBA" id="ARBA00022833"/>
    </source>
</evidence>
<dbReference type="SMART" id="SM00132">
    <property type="entry name" value="LIM"/>
    <property type="match status" value="1"/>
</dbReference>
<dbReference type="GO" id="GO:0046872">
    <property type="term" value="F:metal ion binding"/>
    <property type="evidence" value="ECO:0007669"/>
    <property type="project" value="UniProtKB-KW"/>
</dbReference>
<accession>A0A7J5YGU0</accession>
<feature type="domain" description="LIM zinc-binding" evidence="6">
    <location>
        <begin position="67"/>
        <end position="127"/>
    </location>
</feature>